<dbReference type="AlphaFoldDB" id="A0AAD9CM94"/>
<dbReference type="EMBL" id="JASDAP010000004">
    <property type="protein sequence ID" value="KAK1904333.1"/>
    <property type="molecule type" value="Genomic_DNA"/>
</dbReference>
<evidence type="ECO:0000313" key="2">
    <source>
        <dbReference type="Proteomes" id="UP001228049"/>
    </source>
</evidence>
<accession>A0AAD9CM94</accession>
<reference evidence="1" key="1">
    <citation type="submission" date="2023-04" db="EMBL/GenBank/DDBJ databases">
        <title>Chromosome-level genome of Chaenocephalus aceratus.</title>
        <authorList>
            <person name="Park H."/>
        </authorList>
    </citation>
    <scope>NUCLEOTIDE SEQUENCE</scope>
    <source>
        <strain evidence="1">DE</strain>
        <tissue evidence="1">Muscle</tissue>
    </source>
</reference>
<name>A0AAD9CM94_DISEL</name>
<protein>
    <submittedName>
        <fullName evidence="1">Cysteine-rich hydrophobic domain containing protein 1</fullName>
    </submittedName>
</protein>
<keyword evidence="2" id="KW-1185">Reference proteome</keyword>
<evidence type="ECO:0000313" key="1">
    <source>
        <dbReference type="EMBL" id="KAK1904333.1"/>
    </source>
</evidence>
<organism evidence="1 2">
    <name type="scientific">Dissostichus eleginoides</name>
    <name type="common">Patagonian toothfish</name>
    <name type="synonym">Dissostichus amissus</name>
    <dbReference type="NCBI Taxonomy" id="100907"/>
    <lineage>
        <taxon>Eukaryota</taxon>
        <taxon>Metazoa</taxon>
        <taxon>Chordata</taxon>
        <taxon>Craniata</taxon>
        <taxon>Vertebrata</taxon>
        <taxon>Euteleostomi</taxon>
        <taxon>Actinopterygii</taxon>
        <taxon>Neopterygii</taxon>
        <taxon>Teleostei</taxon>
        <taxon>Neoteleostei</taxon>
        <taxon>Acanthomorphata</taxon>
        <taxon>Eupercaria</taxon>
        <taxon>Perciformes</taxon>
        <taxon>Notothenioidei</taxon>
        <taxon>Nototheniidae</taxon>
        <taxon>Dissostichus</taxon>
    </lineage>
</organism>
<sequence>MSVLLPNMADFDTIYELEDEEDEQLGLHWKLSKRKCESSNMMEYPFPVWTEVLLPYCSKGLKLPPLLLDSAKQFNMLLNKDFI</sequence>
<comment type="caution">
    <text evidence="1">The sequence shown here is derived from an EMBL/GenBank/DDBJ whole genome shotgun (WGS) entry which is preliminary data.</text>
</comment>
<dbReference type="Proteomes" id="UP001228049">
    <property type="component" value="Unassembled WGS sequence"/>
</dbReference>
<proteinExistence type="predicted"/>
<gene>
    <name evidence="1" type="ORF">KUDE01_011515</name>
</gene>